<dbReference type="PROSITE" id="PS51132">
    <property type="entry name" value="OLF"/>
    <property type="match status" value="1"/>
</dbReference>
<dbReference type="GO" id="GO:0005666">
    <property type="term" value="C:RNA polymerase III complex"/>
    <property type="evidence" value="ECO:0007669"/>
    <property type="project" value="InterPro"/>
</dbReference>
<feature type="compositionally biased region" description="Basic and acidic residues" evidence="4">
    <location>
        <begin position="1049"/>
        <end position="1080"/>
    </location>
</feature>
<feature type="compositionally biased region" description="Basic and acidic residues" evidence="4">
    <location>
        <begin position="1012"/>
        <end position="1037"/>
    </location>
</feature>
<dbReference type="GO" id="GO:0006383">
    <property type="term" value="P:transcription by RNA polymerase III"/>
    <property type="evidence" value="ECO:0007669"/>
    <property type="project" value="InterPro"/>
</dbReference>
<protein>
    <submittedName>
        <fullName evidence="6">Olfactomedin-like protein 2B</fullName>
    </submittedName>
</protein>
<dbReference type="SMART" id="SM00284">
    <property type="entry name" value="OLF"/>
    <property type="match status" value="1"/>
</dbReference>
<feature type="compositionally biased region" description="Basic and acidic residues" evidence="4">
    <location>
        <begin position="440"/>
        <end position="453"/>
    </location>
</feature>
<comment type="subcellular location">
    <subcellularLocation>
        <location evidence="1">Secreted</location>
    </subcellularLocation>
</comment>
<feature type="region of interest" description="Disordered" evidence="4">
    <location>
        <begin position="1"/>
        <end position="104"/>
    </location>
</feature>
<accession>A0A556VVL2</accession>
<proteinExistence type="predicted"/>
<dbReference type="Proteomes" id="UP000319801">
    <property type="component" value="Unassembled WGS sequence"/>
</dbReference>
<feature type="region of interest" description="Disordered" evidence="4">
    <location>
        <begin position="1168"/>
        <end position="1190"/>
    </location>
</feature>
<keyword evidence="7" id="KW-1185">Reference proteome</keyword>
<evidence type="ECO:0000259" key="5">
    <source>
        <dbReference type="PROSITE" id="PS51132"/>
    </source>
</evidence>
<evidence type="ECO:0000256" key="4">
    <source>
        <dbReference type="SAM" id="MobiDB-lite"/>
    </source>
</evidence>
<dbReference type="GO" id="GO:0005615">
    <property type="term" value="C:extracellular space"/>
    <property type="evidence" value="ECO:0007669"/>
    <property type="project" value="TreeGrafter"/>
</dbReference>
<dbReference type="PANTHER" id="PTHR23192:SF29">
    <property type="entry name" value="OLFACTOMEDIN-LIKE PROTEIN 2A"/>
    <property type="match status" value="1"/>
</dbReference>
<gene>
    <name evidence="6" type="ORF">Baya_16427</name>
</gene>
<evidence type="ECO:0000256" key="2">
    <source>
        <dbReference type="ARBA" id="ARBA00022525"/>
    </source>
</evidence>
<dbReference type="GO" id="GO:0003677">
    <property type="term" value="F:DNA binding"/>
    <property type="evidence" value="ECO:0007669"/>
    <property type="project" value="InterPro"/>
</dbReference>
<evidence type="ECO:0000313" key="6">
    <source>
        <dbReference type="EMBL" id="TTX22774.1"/>
    </source>
</evidence>
<keyword evidence="2" id="KW-0964">Secreted</keyword>
<feature type="compositionally biased region" description="Low complexity" evidence="4">
    <location>
        <begin position="590"/>
        <end position="609"/>
    </location>
</feature>
<comment type="caution">
    <text evidence="6">The sequence shown here is derived from an EMBL/GenBank/DDBJ whole genome shotgun (WGS) entry which is preliminary data.</text>
</comment>
<organism evidence="6 7">
    <name type="scientific">Bagarius yarrelli</name>
    <name type="common">Goonch</name>
    <name type="synonym">Bagrus yarrelli</name>
    <dbReference type="NCBI Taxonomy" id="175774"/>
    <lineage>
        <taxon>Eukaryota</taxon>
        <taxon>Metazoa</taxon>
        <taxon>Chordata</taxon>
        <taxon>Craniata</taxon>
        <taxon>Vertebrata</taxon>
        <taxon>Euteleostomi</taxon>
        <taxon>Actinopterygii</taxon>
        <taxon>Neopterygii</taxon>
        <taxon>Teleostei</taxon>
        <taxon>Ostariophysi</taxon>
        <taxon>Siluriformes</taxon>
        <taxon>Sisoridae</taxon>
        <taxon>Sisorinae</taxon>
        <taxon>Bagarius</taxon>
    </lineage>
</organism>
<evidence type="ECO:0000256" key="3">
    <source>
        <dbReference type="PROSITE-ProRule" id="PRU00446"/>
    </source>
</evidence>
<dbReference type="GO" id="GO:0007165">
    <property type="term" value="P:signal transduction"/>
    <property type="evidence" value="ECO:0007669"/>
    <property type="project" value="TreeGrafter"/>
</dbReference>
<dbReference type="OrthoDB" id="8626508at2759"/>
<dbReference type="Pfam" id="PF02191">
    <property type="entry name" value="OLF"/>
    <property type="match status" value="1"/>
</dbReference>
<feature type="compositionally biased region" description="Low complexity" evidence="4">
    <location>
        <begin position="1"/>
        <end position="11"/>
    </location>
</feature>
<dbReference type="InterPro" id="IPR007811">
    <property type="entry name" value="RPC4"/>
</dbReference>
<dbReference type="Pfam" id="PF05132">
    <property type="entry name" value="RNA_pol_Rpc4"/>
    <property type="match status" value="1"/>
</dbReference>
<feature type="region of interest" description="Disordered" evidence="4">
    <location>
        <begin position="590"/>
        <end position="610"/>
    </location>
</feature>
<evidence type="ECO:0000313" key="7">
    <source>
        <dbReference type="Proteomes" id="UP000319801"/>
    </source>
</evidence>
<comment type="caution">
    <text evidence="3">Lacks conserved residue(s) required for the propagation of feature annotation.</text>
</comment>
<feature type="region of interest" description="Disordered" evidence="4">
    <location>
        <begin position="192"/>
        <end position="217"/>
    </location>
</feature>
<feature type="region of interest" description="Disordered" evidence="4">
    <location>
        <begin position="415"/>
        <end position="473"/>
    </location>
</feature>
<dbReference type="InterPro" id="IPR003112">
    <property type="entry name" value="Olfac-like_dom"/>
</dbReference>
<dbReference type="PANTHER" id="PTHR23192">
    <property type="entry name" value="OLFACTOMEDIN-RELATED"/>
    <property type="match status" value="1"/>
</dbReference>
<feature type="region of interest" description="Disordered" evidence="4">
    <location>
        <begin position="991"/>
        <end position="1120"/>
    </location>
</feature>
<dbReference type="SUPFAM" id="SSF101898">
    <property type="entry name" value="NHL repeat"/>
    <property type="match status" value="1"/>
</dbReference>
<feature type="domain" description="Olfactomedin-like" evidence="5">
    <location>
        <begin position="654"/>
        <end position="911"/>
    </location>
</feature>
<feature type="compositionally biased region" description="Basic and acidic residues" evidence="4">
    <location>
        <begin position="58"/>
        <end position="92"/>
    </location>
</feature>
<name>A0A556VVL2_BAGYA</name>
<dbReference type="AlphaFoldDB" id="A0A556VVL2"/>
<evidence type="ECO:0000256" key="1">
    <source>
        <dbReference type="ARBA" id="ARBA00004613"/>
    </source>
</evidence>
<dbReference type="InterPro" id="IPR050605">
    <property type="entry name" value="Olfactomedin-like_domain"/>
</dbReference>
<feature type="compositionally biased region" description="Basic residues" evidence="4">
    <location>
        <begin position="1171"/>
        <end position="1183"/>
    </location>
</feature>
<reference evidence="6 7" key="1">
    <citation type="journal article" date="2019" name="Genome Biol. Evol.">
        <title>Whole-Genome Sequencing of the Giant Devil Catfish, Bagarius yarrelli.</title>
        <authorList>
            <person name="Jiang W."/>
            <person name="Lv Y."/>
            <person name="Cheng L."/>
            <person name="Yang K."/>
            <person name="Chao B."/>
            <person name="Wang X."/>
            <person name="Li Y."/>
            <person name="Pan X."/>
            <person name="You X."/>
            <person name="Zhang Y."/>
            <person name="Yang J."/>
            <person name="Li J."/>
            <person name="Zhang X."/>
            <person name="Liu S."/>
            <person name="Sun C."/>
            <person name="Yang J."/>
            <person name="Shi Q."/>
        </authorList>
    </citation>
    <scope>NUCLEOTIDE SEQUENCE [LARGE SCALE GENOMIC DNA]</scope>
    <source>
        <strain evidence="6">JWS20170419001</strain>
        <tissue evidence="6">Muscle</tissue>
    </source>
</reference>
<sequence>MASSGSGDSSSNPRSAPGGRGSMLNLRTPGRLPTMRSRDLTLGGVKKKTFTPNIIGRKSKEELKVNEGPRRERKDADRGRQRDGRGRGRGRPEVIQSHSIFEQGPAEMIAKRKGVYEDTRDTPNSAPCPIINIKKEYRETEEETKEILRKLERDNFVDDPQLRNEASCCCPVQLPLAVSGWVFKEELEEDANVPGKTTVQSEDGHNVLQKTEGQEEKAEEENSCQLKELQEGLVGRLLVRKSGRVQLVLGKVTLDVALGTSCSFLQVFGDLEPVRMTSEGSDCRCKCVMRPLSIEACTRLRDGTLKVDDFYAVETVSSGSDCKCSCTAPPSSLNPCENEWRTERLRKQAPELLKTIKTNLSQENNFVRDSMTNLSNQLKKYENYSDIMVSIKKEISSLGAQLLKKDTTDLKAQATNNKKGKEAVKSLNKKMAVVKPPPKPPKEKPVKPKKEAPPLKTQKPAKPEPTSKSKAVVQQPGVIRGITYYKATRTDESGTDSAAKVDKGCLKRRLGLGASPDVDFTMMCFAWRDLRRTRFEKANSAGTDLSYSAGKNAAKTHTVHQIQDKEGSELVLEAIEGTAPAPLKMTRTTTTEKTTTTLSPTTVASQTTTSDDELLTTAFSESDPETKKLIITVPPSLRSTNPGSNRTVYVKPMECEGTIASVEMPEKHHSYGRNEGAWMKDPVARDNKIYVTNYYYGNNLVEFRNLDNFKQGRWSNLYKLPYNWIGTGHVVYNGSFYYNRAFTKNIIKYDLRMRYVAAWTLLHDVVYEDTTPWKWRGHSDIDFAVDESGLWVIYPALDYDYSQQEVIIISKLDPSDLSTKKETTWRTGLKRNTYGNCFIVCGVLYAIDVYNQREGEVAYAYDTHTNTEARPRLPFTNEYAFVTQVDYNPKEKVLYAWDNGHQITYNLFFVGCPSRSRGVCVHPAPEPRLRRGISPRQLVYLSSVWWEHMALWELPFVLHWGYPVTSQLIIQRRTSSWRGNRVSAEHDYITHEAMTKDTDEVLEDETGVNDTETNRKTERILQFEGKCDTAGENRPPDVLDDVVTTETGSDQKKTEAEGKGQRKIQIEKTGKEESGQHDGEKDTDDITQEPNKKQRSGKSDGTCQRTTGVLKERPKAAVRKLKSETVHGPNITRRPILPPPAFPTPDTHTCFSLSPCVLPSFYGSLSGQHVRTPHTRKHHRSRTRLTESSSFNHRAIKSSTQILTNSNRTGSRHVFKMESRGQTGPRPKIPSGEWWGSVPRKTITTKTFMWGSGGPQESKSVCELHTRTHRWRRTE</sequence>
<dbReference type="EMBL" id="VCAZ01000307">
    <property type="protein sequence ID" value="TTX22774.1"/>
    <property type="molecule type" value="Genomic_DNA"/>
</dbReference>
<feature type="compositionally biased region" description="Basic and acidic residues" evidence="4">
    <location>
        <begin position="1110"/>
        <end position="1120"/>
    </location>
</feature>